<accession>A0A2M7G7C3</accession>
<name>A0A2M7G7C3_9BACT</name>
<feature type="region of interest" description="Disordered" evidence="1">
    <location>
        <begin position="1"/>
        <end position="21"/>
    </location>
</feature>
<evidence type="ECO:0000256" key="1">
    <source>
        <dbReference type="SAM" id="MobiDB-lite"/>
    </source>
</evidence>
<dbReference type="InterPro" id="IPR024459">
    <property type="entry name" value="Acb1-like_N"/>
</dbReference>
<feature type="compositionally biased region" description="Basic residues" evidence="1">
    <location>
        <begin position="1"/>
        <end position="10"/>
    </location>
</feature>
<dbReference type="Pfam" id="PF06381">
    <property type="entry name" value="Phage_portal_3"/>
    <property type="match status" value="1"/>
</dbReference>
<evidence type="ECO:0000259" key="2">
    <source>
        <dbReference type="Pfam" id="PF06381"/>
    </source>
</evidence>
<dbReference type="EMBL" id="PFFQ01000017">
    <property type="protein sequence ID" value="PIW17973.1"/>
    <property type="molecule type" value="Genomic_DNA"/>
</dbReference>
<feature type="domain" description="Anti-CBASS protein Acb1-like N-terminal" evidence="2">
    <location>
        <begin position="76"/>
        <end position="413"/>
    </location>
</feature>
<dbReference type="Proteomes" id="UP000231019">
    <property type="component" value="Unassembled WGS sequence"/>
</dbReference>
<proteinExistence type="predicted"/>
<protein>
    <recommendedName>
        <fullName evidence="2">Anti-CBASS protein Acb1-like N-terminal domain-containing protein</fullName>
    </recommendedName>
</protein>
<comment type="caution">
    <text evidence="3">The sequence shown here is derived from an EMBL/GenBank/DDBJ whole genome shotgun (WGS) entry which is preliminary data.</text>
</comment>
<evidence type="ECO:0000313" key="3">
    <source>
        <dbReference type="EMBL" id="PIW17973.1"/>
    </source>
</evidence>
<sequence length="459" mass="52731">MKLPFIKKRTAPQPLPGTERPMVGSGWGMFAALRDGLKETLSGLGGNSDRLKLTKFEPPEQVTQQEVEWAVEFDGVLERFVCKPVEDALAEGIDFEYLSEDEEDFAEQYLNEIGFWKAIEKALVTKRMNHGSMIWIDTGAINNERPLGPNECLRPFRLVVLDSDSIYADTYNLHSEPEFWCVGSAELKNVRRIHKSRVLLFNGRFISDRHRQRNRGWGGREVDKIWEAWVSWRLTFLMPPNIAMTFEEGIYGMEGLNQKMTTPAGRELIRNKVFDLESIRGFLRKRIIDATEKFERQGAPVSGLDGIMDRSENFFVAQTGFPRSVLFGGSKGSNLNGDNKGEEGQQLYQALVRGIQHKDLKQNLQYFFAWIRPALQTRYRKPFENMGFCFELADTETKVQRAERQFKEAQRDQVYLNPANPIIDREELRGDLAKRGTYLLDMQPVPEISPEDLGDGEEE</sequence>
<reference evidence="3 4" key="1">
    <citation type="submission" date="2017-09" db="EMBL/GenBank/DDBJ databases">
        <title>Depth-based differentiation of microbial function through sediment-hosted aquifers and enrichment of novel symbionts in the deep terrestrial subsurface.</title>
        <authorList>
            <person name="Probst A.J."/>
            <person name="Ladd B."/>
            <person name="Jarett J.K."/>
            <person name="Geller-Mcgrath D.E."/>
            <person name="Sieber C.M."/>
            <person name="Emerson J.B."/>
            <person name="Anantharaman K."/>
            <person name="Thomas B.C."/>
            <person name="Malmstrom R."/>
            <person name="Stieglmeier M."/>
            <person name="Klingl A."/>
            <person name="Woyke T."/>
            <person name="Ryan C.M."/>
            <person name="Banfield J.F."/>
        </authorList>
    </citation>
    <scope>NUCLEOTIDE SEQUENCE [LARGE SCALE GENOMIC DNA]</scope>
    <source>
        <strain evidence="3">CG17_big_fil_post_rev_8_21_14_2_50_48_46</strain>
    </source>
</reference>
<evidence type="ECO:0000313" key="4">
    <source>
        <dbReference type="Proteomes" id="UP000231019"/>
    </source>
</evidence>
<dbReference type="AlphaFoldDB" id="A0A2M7G7C3"/>
<gene>
    <name evidence="3" type="ORF">COW36_06785</name>
</gene>
<organism evidence="3 4">
    <name type="scientific">bacterium (Candidatus Blackallbacteria) CG17_big_fil_post_rev_8_21_14_2_50_48_46</name>
    <dbReference type="NCBI Taxonomy" id="2014261"/>
    <lineage>
        <taxon>Bacteria</taxon>
        <taxon>Candidatus Blackallbacteria</taxon>
    </lineage>
</organism>